<dbReference type="RefSeq" id="WP_315605775.1">
    <property type="nucleotide sequence ID" value="NZ_CP130318.1"/>
</dbReference>
<dbReference type="InterPro" id="IPR050226">
    <property type="entry name" value="NagZ_Beta-hexosaminidase"/>
</dbReference>
<accession>A0AA96RG65</accession>
<sequence length="540" mass="57666">MDISKLTLEEKAGQLVMCGFAGTEPSEEVLRLIGERHIGGVIYFARNVRDVRQIAELSDNLQEAARQAGLPPLFVMIDQEGGMVARITEGVALMPGAMALGAGSTPEEAYESARICGEELRALGVNLNFAPVLDVNNNPRNPVIGVRSFGESPERVASYGEAALRGLQAAGVVATAKHFPGHGDTEVDSHLDLPTVPHGRERIFEVELQPFIRAIGAEVDSIMSSHVVFPAFEPQRLPVTLSHHVLTGLLREELGYEGVIFTDCMEMHAISKHYGTVEACVMAIEAGADAVLVSHSFELQTGAIDAIVEAVRSGRLTEERLDASVSRLLALKKKRGIGAETRSLEERLAGVGTAAHLEAAKRWSEASVTVVKQEADLLPLAAGEETLVLSVQPAVVTLVDDALAVPLTLGKALEACGVQVREQAIPLADVARMSGEALEMAASYERIVVATYNACFDDAQALLVRELLARGKRPIVVATRMPYDLLAFPAVPVYVCLYESRPLALQSAAKVLAGQLPARGRLPVSLSGEFPAGWGVQGDA</sequence>
<keyword evidence="3 5" id="KW-0326">Glycosidase</keyword>
<dbReference type="GO" id="GO:0005975">
    <property type="term" value="P:carbohydrate metabolic process"/>
    <property type="evidence" value="ECO:0007669"/>
    <property type="project" value="InterPro"/>
</dbReference>
<evidence type="ECO:0000256" key="3">
    <source>
        <dbReference type="ARBA" id="ARBA00023295"/>
    </source>
</evidence>
<evidence type="ECO:0000313" key="6">
    <source>
        <dbReference type="Proteomes" id="UP001305702"/>
    </source>
</evidence>
<dbReference type="Gene3D" id="3.20.20.300">
    <property type="entry name" value="Glycoside hydrolase, family 3, N-terminal domain"/>
    <property type="match status" value="1"/>
</dbReference>
<dbReference type="EMBL" id="CP130318">
    <property type="protein sequence ID" value="WNQ11998.1"/>
    <property type="molecule type" value="Genomic_DNA"/>
</dbReference>
<evidence type="ECO:0000256" key="1">
    <source>
        <dbReference type="ARBA" id="ARBA00005336"/>
    </source>
</evidence>
<evidence type="ECO:0000259" key="4">
    <source>
        <dbReference type="Pfam" id="PF00933"/>
    </source>
</evidence>
<name>A0AA96RG65_9BACL</name>
<dbReference type="GO" id="GO:0004563">
    <property type="term" value="F:beta-N-acetylhexosaminidase activity"/>
    <property type="evidence" value="ECO:0007669"/>
    <property type="project" value="UniProtKB-EC"/>
</dbReference>
<proteinExistence type="inferred from homology"/>
<keyword evidence="6" id="KW-1185">Reference proteome</keyword>
<dbReference type="GO" id="GO:0009254">
    <property type="term" value="P:peptidoglycan turnover"/>
    <property type="evidence" value="ECO:0007669"/>
    <property type="project" value="TreeGrafter"/>
</dbReference>
<evidence type="ECO:0000313" key="5">
    <source>
        <dbReference type="EMBL" id="WNQ11998.1"/>
    </source>
</evidence>
<dbReference type="Proteomes" id="UP001305702">
    <property type="component" value="Chromosome"/>
</dbReference>
<dbReference type="SUPFAM" id="SSF51445">
    <property type="entry name" value="(Trans)glycosidases"/>
    <property type="match status" value="1"/>
</dbReference>
<dbReference type="InterPro" id="IPR036881">
    <property type="entry name" value="Glyco_hydro_3_C_sf"/>
</dbReference>
<dbReference type="NCBIfam" id="NF003740">
    <property type="entry name" value="PRK05337.1"/>
    <property type="match status" value="1"/>
</dbReference>
<reference evidence="5 6" key="1">
    <citation type="submission" date="2022-02" db="EMBL/GenBank/DDBJ databases">
        <title>Paenibacillus sp. MBLB1776 Whole Genome Shotgun Sequencing.</title>
        <authorList>
            <person name="Hwang C.Y."/>
            <person name="Cho E.-S."/>
            <person name="Seo M.-J."/>
        </authorList>
    </citation>
    <scope>NUCLEOTIDE SEQUENCE [LARGE SCALE GENOMIC DNA]</scope>
    <source>
        <strain evidence="5 6">MBLB1776</strain>
    </source>
</reference>
<dbReference type="KEGG" id="paun:MJA45_02755"/>
<evidence type="ECO:0000256" key="2">
    <source>
        <dbReference type="ARBA" id="ARBA00022801"/>
    </source>
</evidence>
<dbReference type="InterPro" id="IPR001764">
    <property type="entry name" value="Glyco_hydro_3_N"/>
</dbReference>
<dbReference type="Gene3D" id="3.40.50.1700">
    <property type="entry name" value="Glycoside hydrolase family 3 C-terminal domain"/>
    <property type="match status" value="1"/>
</dbReference>
<dbReference type="InterPro" id="IPR036962">
    <property type="entry name" value="Glyco_hydro_3_N_sf"/>
</dbReference>
<dbReference type="PANTHER" id="PTHR30480:SF16">
    <property type="entry name" value="GLYCOSIDE HYDROLASE FAMILY 3 DOMAIN PROTEIN"/>
    <property type="match status" value="1"/>
</dbReference>
<dbReference type="PANTHER" id="PTHR30480">
    <property type="entry name" value="BETA-HEXOSAMINIDASE-RELATED"/>
    <property type="match status" value="1"/>
</dbReference>
<dbReference type="EC" id="3.2.1.52" evidence="5"/>
<keyword evidence="2 5" id="KW-0378">Hydrolase</keyword>
<comment type="similarity">
    <text evidence="1">Belongs to the glycosyl hydrolase 3 family.</text>
</comment>
<dbReference type="Pfam" id="PF00933">
    <property type="entry name" value="Glyco_hydro_3"/>
    <property type="match status" value="1"/>
</dbReference>
<organism evidence="5 6">
    <name type="scientific">Paenibacillus aurantius</name>
    <dbReference type="NCBI Taxonomy" id="2918900"/>
    <lineage>
        <taxon>Bacteria</taxon>
        <taxon>Bacillati</taxon>
        <taxon>Bacillota</taxon>
        <taxon>Bacilli</taxon>
        <taxon>Bacillales</taxon>
        <taxon>Paenibacillaceae</taxon>
        <taxon>Paenibacillus</taxon>
    </lineage>
</organism>
<dbReference type="InterPro" id="IPR017853">
    <property type="entry name" value="GH"/>
</dbReference>
<protein>
    <submittedName>
        <fullName evidence="5">Beta-N-acetylhexosaminidase</fullName>
        <ecNumber evidence="5">3.2.1.52</ecNumber>
    </submittedName>
</protein>
<feature type="domain" description="Glycoside hydrolase family 3 N-terminal" evidence="4">
    <location>
        <begin position="7"/>
        <end position="330"/>
    </location>
</feature>
<gene>
    <name evidence="5" type="primary">nagZ</name>
    <name evidence="5" type="ORF">MJA45_02755</name>
</gene>
<dbReference type="AlphaFoldDB" id="A0AA96RG65"/>